<dbReference type="RefSeq" id="WP_236688096.1">
    <property type="nucleotide sequence ID" value="NZ_DF968179.1"/>
</dbReference>
<dbReference type="CDD" id="cd10456">
    <property type="entry name" value="GIY-YIG_UPF0213"/>
    <property type="match status" value="1"/>
</dbReference>
<comment type="similarity">
    <text evidence="1">Belongs to the UPF0213 family.</text>
</comment>
<dbReference type="PANTHER" id="PTHR34477">
    <property type="entry name" value="UPF0213 PROTEIN YHBQ"/>
    <property type="match status" value="1"/>
</dbReference>
<dbReference type="InterPro" id="IPR035901">
    <property type="entry name" value="GIY-YIG_endonuc_sf"/>
</dbReference>
<dbReference type="InterPro" id="IPR050190">
    <property type="entry name" value="UPF0213_domain"/>
</dbReference>
<evidence type="ECO:0000259" key="2">
    <source>
        <dbReference type="PROSITE" id="PS50164"/>
    </source>
</evidence>
<dbReference type="AlphaFoldDB" id="A0A0K8P8Y8"/>
<feature type="domain" description="GIY-YIG" evidence="2">
    <location>
        <begin position="13"/>
        <end position="88"/>
    </location>
</feature>
<protein>
    <submittedName>
        <fullName evidence="3">Predicted endonuclease, GIY-YIG superfamily</fullName>
    </submittedName>
</protein>
<dbReference type="Proteomes" id="UP000053370">
    <property type="component" value="Unassembled WGS sequence"/>
</dbReference>
<evidence type="ECO:0000256" key="1">
    <source>
        <dbReference type="ARBA" id="ARBA00007435"/>
    </source>
</evidence>
<evidence type="ECO:0000313" key="3">
    <source>
        <dbReference type="EMBL" id="GAP39101.1"/>
    </source>
</evidence>
<keyword evidence="3" id="KW-0378">Hydrolase</keyword>
<sequence length="98" mass="11441">MTQQNAESTVPEQHFYCYMVLCSNGAFYTGWTTDPVHRVKIHNAGQGAAYTKMHCPVTLVYMEELPSRHDAMLREIEIKKMSRDKKSQMSEEWLKNKQ</sequence>
<gene>
    <name evidence="3" type="ORF">ATC1_1120</name>
</gene>
<dbReference type="SUPFAM" id="SSF82771">
    <property type="entry name" value="GIY-YIG endonuclease"/>
    <property type="match status" value="1"/>
</dbReference>
<dbReference type="PANTHER" id="PTHR34477:SF1">
    <property type="entry name" value="UPF0213 PROTEIN YHBQ"/>
    <property type="match status" value="1"/>
</dbReference>
<dbReference type="PROSITE" id="PS50164">
    <property type="entry name" value="GIY_YIG"/>
    <property type="match status" value="1"/>
</dbReference>
<reference evidence="3" key="1">
    <citation type="journal article" date="2015" name="Genome Announc.">
        <title>Draft Genome Sequence of Anaerolineae Strain TC1, a Novel Isolate from a Methanogenic Wastewater Treatment System.</title>
        <authorList>
            <person name="Matsuura N."/>
            <person name="Tourlousse D.M."/>
            <person name="Sun L."/>
            <person name="Toyonaga M."/>
            <person name="Kuroda K."/>
            <person name="Ohashi A."/>
            <person name="Cruz R."/>
            <person name="Yamaguchi T."/>
            <person name="Sekiguchi Y."/>
        </authorList>
    </citation>
    <scope>NUCLEOTIDE SEQUENCE [LARGE SCALE GENOMIC DNA]</scope>
    <source>
        <strain evidence="3">TC1</strain>
    </source>
</reference>
<organism evidence="3">
    <name type="scientific">Flexilinea flocculi</name>
    <dbReference type="NCBI Taxonomy" id="1678840"/>
    <lineage>
        <taxon>Bacteria</taxon>
        <taxon>Bacillati</taxon>
        <taxon>Chloroflexota</taxon>
        <taxon>Anaerolineae</taxon>
        <taxon>Anaerolineales</taxon>
        <taxon>Anaerolineaceae</taxon>
        <taxon>Flexilinea</taxon>
    </lineage>
</organism>
<evidence type="ECO:0000313" key="4">
    <source>
        <dbReference type="Proteomes" id="UP000053370"/>
    </source>
</evidence>
<name>A0A0K8P8Y8_9CHLR</name>
<dbReference type="Pfam" id="PF01541">
    <property type="entry name" value="GIY-YIG"/>
    <property type="match status" value="1"/>
</dbReference>
<accession>A0A0K8P8Y8</accession>
<dbReference type="GO" id="GO:0004519">
    <property type="term" value="F:endonuclease activity"/>
    <property type="evidence" value="ECO:0007669"/>
    <property type="project" value="UniProtKB-KW"/>
</dbReference>
<keyword evidence="3" id="KW-0540">Nuclease</keyword>
<dbReference type="EMBL" id="DF968179">
    <property type="protein sequence ID" value="GAP39101.1"/>
    <property type="molecule type" value="Genomic_DNA"/>
</dbReference>
<keyword evidence="3" id="KW-0255">Endonuclease</keyword>
<dbReference type="STRING" id="1678840.ATC1_1120"/>
<proteinExistence type="inferred from homology"/>
<dbReference type="Gene3D" id="3.40.1440.10">
    <property type="entry name" value="GIY-YIG endonuclease"/>
    <property type="match status" value="1"/>
</dbReference>
<keyword evidence="4" id="KW-1185">Reference proteome</keyword>
<dbReference type="InterPro" id="IPR000305">
    <property type="entry name" value="GIY-YIG_endonuc"/>
</dbReference>